<feature type="transmembrane region" description="Helical" evidence="7">
    <location>
        <begin position="217"/>
        <end position="238"/>
    </location>
</feature>
<feature type="transmembrane region" description="Helical" evidence="7">
    <location>
        <begin position="144"/>
        <end position="164"/>
    </location>
</feature>
<reference evidence="8 9" key="1">
    <citation type="submission" date="2020-04" db="EMBL/GenBank/DDBJ databases">
        <title>Zoogloea sp. G-4-1-14 isolated from soil.</title>
        <authorList>
            <person name="Dahal R.H."/>
        </authorList>
    </citation>
    <scope>NUCLEOTIDE SEQUENCE [LARGE SCALE GENOMIC DNA]</scope>
    <source>
        <strain evidence="8 9">G-4-1-14</strain>
    </source>
</reference>
<feature type="transmembrane region" description="Helical" evidence="7">
    <location>
        <begin position="37"/>
        <end position="60"/>
    </location>
</feature>
<name>A0A848G5X9_9RHOO</name>
<comment type="caution">
    <text evidence="8">The sequence shown here is derived from an EMBL/GenBank/DDBJ whole genome shotgun (WGS) entry which is preliminary data.</text>
</comment>
<dbReference type="RefSeq" id="WP_169146135.1">
    <property type="nucleotide sequence ID" value="NZ_JABBGA010000009.1"/>
</dbReference>
<evidence type="ECO:0000256" key="5">
    <source>
        <dbReference type="ARBA" id="ARBA00022989"/>
    </source>
</evidence>
<gene>
    <name evidence="8" type="ORF">HHL15_12625</name>
</gene>
<evidence type="ECO:0000256" key="1">
    <source>
        <dbReference type="ARBA" id="ARBA00004651"/>
    </source>
</evidence>
<feature type="transmembrane region" description="Helical" evidence="7">
    <location>
        <begin position="244"/>
        <end position="277"/>
    </location>
</feature>
<organism evidence="8 9">
    <name type="scientific">Zoogloea dura</name>
    <dbReference type="NCBI Taxonomy" id="2728840"/>
    <lineage>
        <taxon>Bacteria</taxon>
        <taxon>Pseudomonadati</taxon>
        <taxon>Pseudomonadota</taxon>
        <taxon>Betaproteobacteria</taxon>
        <taxon>Rhodocyclales</taxon>
        <taxon>Zoogloeaceae</taxon>
        <taxon>Zoogloea</taxon>
    </lineage>
</organism>
<keyword evidence="6 7" id="KW-0472">Membrane</keyword>
<dbReference type="PANTHER" id="PTHR30213">
    <property type="entry name" value="INNER MEMBRANE PROTEIN YHJD"/>
    <property type="match status" value="1"/>
</dbReference>
<dbReference type="Pfam" id="PF03631">
    <property type="entry name" value="Virul_fac_BrkB"/>
    <property type="match status" value="1"/>
</dbReference>
<keyword evidence="4 7" id="KW-0812">Transmembrane</keyword>
<accession>A0A848G5X9</accession>
<dbReference type="PANTHER" id="PTHR30213:SF0">
    <property type="entry name" value="UPF0761 MEMBRANE PROTEIN YIHY"/>
    <property type="match status" value="1"/>
</dbReference>
<keyword evidence="9" id="KW-1185">Reference proteome</keyword>
<dbReference type="EMBL" id="JABBGA010000009">
    <property type="protein sequence ID" value="NML26592.1"/>
    <property type="molecule type" value="Genomic_DNA"/>
</dbReference>
<feature type="transmembrane region" description="Helical" evidence="7">
    <location>
        <begin position="184"/>
        <end position="205"/>
    </location>
</feature>
<evidence type="ECO:0000256" key="2">
    <source>
        <dbReference type="ARBA" id="ARBA00022475"/>
    </source>
</evidence>
<evidence type="ECO:0000256" key="7">
    <source>
        <dbReference type="HAMAP-Rule" id="MF_00672"/>
    </source>
</evidence>
<dbReference type="InterPro" id="IPR036390">
    <property type="entry name" value="WH_DNA-bd_sf"/>
</dbReference>
<proteinExistence type="inferred from homology"/>
<sequence>MNSLLDPGRRQRAWLRSCPLLAKAVVRRFKEGRCAQVAGSLAFTSLLSLVPFVTLVVVVFSRFPQSQRFAEVLRGFLLDNLLPDKAGKVIATYALQFSQKATNLTIVGGVVLIFTALMLMRTIDQVINQIWRVPGGRPWATRLAAYWVVLSLGPLFLAGGVLAASVMLTASMDLMNEPAWLEVAGFRVISVMLLAGLFGSLYFAVPHCTVRPRDAALAGLLAALGFFVMQRLFGLYLVHFPSYTLVYGAFAVLPIFLLWLYLSWLIILLGAVVAAVLPERSLRRRPLPEFPGRRLYVALLIARELAEAQAEGGCRSVELLADAARVGHEEVRDILGVLASEGIVARRDTGGWLLARSAESLPLAELVRLFGLGRVPAASGCSPGEERVAEVWERLQKGFDETARLPLSQLRGLGQAAGGAG</sequence>
<dbReference type="Proteomes" id="UP000580043">
    <property type="component" value="Unassembled WGS sequence"/>
</dbReference>
<evidence type="ECO:0000256" key="6">
    <source>
        <dbReference type="ARBA" id="ARBA00023136"/>
    </source>
</evidence>
<dbReference type="SUPFAM" id="SSF46785">
    <property type="entry name" value="Winged helix' DNA-binding domain"/>
    <property type="match status" value="1"/>
</dbReference>
<evidence type="ECO:0000256" key="4">
    <source>
        <dbReference type="ARBA" id="ARBA00022692"/>
    </source>
</evidence>
<dbReference type="InterPro" id="IPR017039">
    <property type="entry name" value="Virul_fac_BrkB"/>
</dbReference>
<dbReference type="Gene3D" id="1.10.10.10">
    <property type="entry name" value="Winged helix-like DNA-binding domain superfamily/Winged helix DNA-binding domain"/>
    <property type="match status" value="1"/>
</dbReference>
<dbReference type="GO" id="GO:0005886">
    <property type="term" value="C:plasma membrane"/>
    <property type="evidence" value="ECO:0007669"/>
    <property type="project" value="UniProtKB-SubCell"/>
</dbReference>
<keyword evidence="2 7" id="KW-1003">Cell membrane</keyword>
<evidence type="ECO:0000256" key="3">
    <source>
        <dbReference type="ARBA" id="ARBA00022519"/>
    </source>
</evidence>
<evidence type="ECO:0000313" key="8">
    <source>
        <dbReference type="EMBL" id="NML26592.1"/>
    </source>
</evidence>
<comment type="similarity">
    <text evidence="7">Belongs to the UPF0761 family.</text>
</comment>
<dbReference type="HAMAP" id="MF_00672">
    <property type="entry name" value="UPF0761"/>
    <property type="match status" value="1"/>
</dbReference>
<evidence type="ECO:0000313" key="9">
    <source>
        <dbReference type="Proteomes" id="UP000580043"/>
    </source>
</evidence>
<protein>
    <recommendedName>
        <fullName evidence="7">UPF0761 membrane protein HHL15_12625</fullName>
    </recommendedName>
</protein>
<comment type="subcellular location">
    <subcellularLocation>
        <location evidence="1 7">Cell membrane</location>
        <topology evidence="1 7">Multi-pass membrane protein</topology>
    </subcellularLocation>
</comment>
<dbReference type="NCBIfam" id="TIGR00765">
    <property type="entry name" value="yihY_not_rbn"/>
    <property type="match status" value="1"/>
</dbReference>
<dbReference type="AlphaFoldDB" id="A0A848G5X9"/>
<dbReference type="InterPro" id="IPR023679">
    <property type="entry name" value="UPF0761_bac"/>
</dbReference>
<keyword evidence="5 7" id="KW-1133">Transmembrane helix</keyword>
<dbReference type="InterPro" id="IPR036388">
    <property type="entry name" value="WH-like_DNA-bd_sf"/>
</dbReference>
<feature type="transmembrane region" description="Helical" evidence="7">
    <location>
        <begin position="104"/>
        <end position="123"/>
    </location>
</feature>
<keyword evidence="3" id="KW-0997">Cell inner membrane</keyword>